<dbReference type="Gene3D" id="2.120.10.30">
    <property type="entry name" value="TolB, C-terminal domain"/>
    <property type="match status" value="1"/>
</dbReference>
<keyword evidence="6" id="KW-1185">Reference proteome</keyword>
<feature type="binding site" evidence="3">
    <location>
        <position position="197"/>
    </location>
    <ligand>
        <name>a divalent metal cation</name>
        <dbReference type="ChEBI" id="CHEBI:60240"/>
    </ligand>
</feature>
<dbReference type="PANTHER" id="PTHR10907:SF47">
    <property type="entry name" value="REGUCALCIN"/>
    <property type="match status" value="1"/>
</dbReference>
<protein>
    <submittedName>
        <fullName evidence="5">SMP-30/gluconolactonase/LRE family protein</fullName>
    </submittedName>
</protein>
<name>A0A2T1DDN3_9CYAN</name>
<dbReference type="InterPro" id="IPR011042">
    <property type="entry name" value="6-blade_b-propeller_TolB-like"/>
</dbReference>
<dbReference type="GO" id="GO:0019853">
    <property type="term" value="P:L-ascorbic acid biosynthetic process"/>
    <property type="evidence" value="ECO:0007669"/>
    <property type="project" value="TreeGrafter"/>
</dbReference>
<dbReference type="OrthoDB" id="2633250at2"/>
<feature type="binding site" evidence="3">
    <location>
        <position position="103"/>
    </location>
    <ligand>
        <name>substrate</name>
    </ligand>
</feature>
<evidence type="ECO:0000256" key="3">
    <source>
        <dbReference type="PIRSR" id="PIRSR605511-2"/>
    </source>
</evidence>
<feature type="domain" description="SMP-30/Gluconolactonase/LRE-like region" evidence="4">
    <location>
        <begin position="16"/>
        <end position="256"/>
    </location>
</feature>
<dbReference type="GO" id="GO:0004341">
    <property type="term" value="F:gluconolactonase activity"/>
    <property type="evidence" value="ECO:0007669"/>
    <property type="project" value="TreeGrafter"/>
</dbReference>
<comment type="similarity">
    <text evidence="1">Belongs to the SMP-30/CGR1 family.</text>
</comment>
<dbReference type="RefSeq" id="WP_073072479.1">
    <property type="nucleotide sequence ID" value="NZ_MPPI01000016.1"/>
</dbReference>
<organism evidence="5 6">
    <name type="scientific">Phormidesmis priestleyi ULC007</name>
    <dbReference type="NCBI Taxonomy" id="1920490"/>
    <lineage>
        <taxon>Bacteria</taxon>
        <taxon>Bacillati</taxon>
        <taxon>Cyanobacteriota</taxon>
        <taxon>Cyanophyceae</taxon>
        <taxon>Leptolyngbyales</taxon>
        <taxon>Leptolyngbyaceae</taxon>
        <taxon>Phormidesmis</taxon>
    </lineage>
</organism>
<dbReference type="SUPFAM" id="SSF63829">
    <property type="entry name" value="Calcium-dependent phosphotriesterase"/>
    <property type="match status" value="1"/>
</dbReference>
<dbReference type="InterPro" id="IPR005511">
    <property type="entry name" value="SMP-30"/>
</dbReference>
<keyword evidence="3" id="KW-0479">Metal-binding</keyword>
<dbReference type="Proteomes" id="UP000238634">
    <property type="component" value="Unassembled WGS sequence"/>
</dbReference>
<feature type="active site" description="Proton donor/acceptor" evidence="2">
    <location>
        <position position="197"/>
    </location>
</feature>
<dbReference type="STRING" id="1920490.GCA_001895925_00373"/>
<feature type="binding site" evidence="3">
    <location>
        <position position="101"/>
    </location>
    <ligand>
        <name>substrate</name>
    </ligand>
</feature>
<accession>A0A2T1DDN3</accession>
<dbReference type="Pfam" id="PF08450">
    <property type="entry name" value="SGL"/>
    <property type="match status" value="1"/>
</dbReference>
<evidence type="ECO:0000256" key="2">
    <source>
        <dbReference type="PIRSR" id="PIRSR605511-1"/>
    </source>
</evidence>
<dbReference type="GO" id="GO:0005509">
    <property type="term" value="F:calcium ion binding"/>
    <property type="evidence" value="ECO:0007669"/>
    <property type="project" value="TreeGrafter"/>
</dbReference>
<dbReference type="InterPro" id="IPR013658">
    <property type="entry name" value="SGL"/>
</dbReference>
<feature type="binding site" evidence="3">
    <location>
        <position position="147"/>
    </location>
    <ligand>
        <name>a divalent metal cation</name>
        <dbReference type="ChEBI" id="CHEBI:60240"/>
    </ligand>
</feature>
<evidence type="ECO:0000256" key="1">
    <source>
        <dbReference type="ARBA" id="ARBA00008853"/>
    </source>
</evidence>
<proteinExistence type="inferred from homology"/>
<evidence type="ECO:0000259" key="4">
    <source>
        <dbReference type="Pfam" id="PF08450"/>
    </source>
</evidence>
<keyword evidence="3" id="KW-0862">Zinc</keyword>
<sequence>MSQSSVQNVLTARARLGECPVWDAAHQQLFWVDVYNHRVHQFDPATGNDRYFDVGDLVSAIALAGNDRLLIALRDRLAFLNTQTGEIVPFYQIEFPHPNTRFNDGKCDSQGRFWIGSISEALGQAALYRYDLDGSLHVMETGLTISNGSGWSPDESTFYLTDSAQHKIYAYDFEVETGAIRDRRVLINLTDEGVEPDGLAIDKQGNLWSALWNGWCVACFNPTGQEILRVSVSVQCPTSVAFGGTDLTDLYVTSASVGLSQTEIQQGFNAGDLFRFSTHSIGMPTQPFLDSSRDL</sequence>
<feature type="binding site" evidence="3">
    <location>
        <position position="18"/>
    </location>
    <ligand>
        <name>a divalent metal cation</name>
        <dbReference type="ChEBI" id="CHEBI:60240"/>
    </ligand>
</feature>
<dbReference type="AlphaFoldDB" id="A0A2T1DDN3"/>
<evidence type="ECO:0000313" key="5">
    <source>
        <dbReference type="EMBL" id="PSB18585.1"/>
    </source>
</evidence>
<dbReference type="PRINTS" id="PR01790">
    <property type="entry name" value="SMP30FAMILY"/>
</dbReference>
<dbReference type="EMBL" id="PVWG01000016">
    <property type="protein sequence ID" value="PSB18585.1"/>
    <property type="molecule type" value="Genomic_DNA"/>
</dbReference>
<reference evidence="5 6" key="1">
    <citation type="submission" date="2018-02" db="EMBL/GenBank/DDBJ databases">
        <authorList>
            <person name="Cohen D.B."/>
            <person name="Kent A.D."/>
        </authorList>
    </citation>
    <scope>NUCLEOTIDE SEQUENCE [LARGE SCALE GENOMIC DNA]</scope>
    <source>
        <strain evidence="5 6">ULC007</strain>
    </source>
</reference>
<gene>
    <name evidence="5" type="ORF">C7B65_14925</name>
</gene>
<evidence type="ECO:0000313" key="6">
    <source>
        <dbReference type="Proteomes" id="UP000238634"/>
    </source>
</evidence>
<comment type="cofactor">
    <cofactor evidence="3">
        <name>Zn(2+)</name>
        <dbReference type="ChEBI" id="CHEBI:29105"/>
    </cofactor>
    <text evidence="3">Binds 1 divalent metal cation per subunit.</text>
</comment>
<dbReference type="PANTHER" id="PTHR10907">
    <property type="entry name" value="REGUCALCIN"/>
    <property type="match status" value="1"/>
</dbReference>
<reference evidence="5 6" key="2">
    <citation type="submission" date="2018-03" db="EMBL/GenBank/DDBJ databases">
        <title>The ancient ancestry and fast evolution of plastids.</title>
        <authorList>
            <person name="Moore K.R."/>
            <person name="Magnabosco C."/>
            <person name="Momper L."/>
            <person name="Gold D.A."/>
            <person name="Bosak T."/>
            <person name="Fournier G.P."/>
        </authorList>
    </citation>
    <scope>NUCLEOTIDE SEQUENCE [LARGE SCALE GENOMIC DNA]</scope>
    <source>
        <strain evidence="5 6">ULC007</strain>
    </source>
</reference>
<comment type="caution">
    <text evidence="5">The sequence shown here is derived from an EMBL/GenBank/DDBJ whole genome shotgun (WGS) entry which is preliminary data.</text>
</comment>